<dbReference type="Gene3D" id="3.30.200.20">
    <property type="entry name" value="Phosphorylase Kinase, domain 1"/>
    <property type="match status" value="1"/>
</dbReference>
<reference evidence="3" key="1">
    <citation type="submission" date="2014-03" db="EMBL/GenBank/DDBJ databases">
        <title>Protective efficacy and genomic characteristics of a duck enteritis virus attenuated by serial passage in chick embryo fibroblast.</title>
        <authorList>
            <person name="Yang C."/>
            <person name="Li Q."/>
            <person name="Li J."/>
            <person name="Liu D."/>
            <person name="Li L."/>
            <person name="Li H."/>
            <person name="Xia Y."/>
            <person name="Yang H."/>
            <person name="Yu K."/>
        </authorList>
    </citation>
    <scope>NUCLEOTIDE SEQUENCE [LARGE SCALE GENOMIC DNA]</scope>
</reference>
<accession>A0A0U1YWE1</accession>
<dbReference type="SUPFAM" id="SSF56112">
    <property type="entry name" value="Protein kinase-like (PK-like)"/>
    <property type="match status" value="1"/>
</dbReference>
<name>A0A0U1YWE1_9ALPH</name>
<dbReference type="PROSITE" id="PS00108">
    <property type="entry name" value="PROTEIN_KINASE_ST"/>
    <property type="match status" value="1"/>
</dbReference>
<dbReference type="Pfam" id="PF00069">
    <property type="entry name" value="Pkinase"/>
    <property type="match status" value="1"/>
</dbReference>
<dbReference type="GO" id="GO:0005524">
    <property type="term" value="F:ATP binding"/>
    <property type="evidence" value="ECO:0007669"/>
    <property type="project" value="InterPro"/>
</dbReference>
<dbReference type="GO" id="GO:0004674">
    <property type="term" value="F:protein serine/threonine kinase activity"/>
    <property type="evidence" value="ECO:0007669"/>
    <property type="project" value="TreeGrafter"/>
</dbReference>
<dbReference type="Gene3D" id="1.10.510.10">
    <property type="entry name" value="Transferase(Phosphotransferase) domain 1"/>
    <property type="match status" value="1"/>
</dbReference>
<dbReference type="PROSITE" id="PS50011">
    <property type="entry name" value="PROTEIN_KINASE_DOM"/>
    <property type="match status" value="1"/>
</dbReference>
<dbReference type="PANTHER" id="PTHR44167">
    <property type="entry name" value="OVARIAN-SPECIFIC SERINE/THREONINE-PROTEIN KINASE LOK-RELATED"/>
    <property type="match status" value="1"/>
</dbReference>
<gene>
    <name evidence="2" type="primary">ORF72</name>
</gene>
<evidence type="ECO:0000313" key="3">
    <source>
        <dbReference type="Proteomes" id="UP000098628"/>
    </source>
</evidence>
<feature type="domain" description="Protein kinase" evidence="1">
    <location>
        <begin position="95"/>
        <end position="385"/>
    </location>
</feature>
<evidence type="ECO:0000313" key="2">
    <source>
        <dbReference type="EMBL" id="AJG04939.1"/>
    </source>
</evidence>
<dbReference type="InterPro" id="IPR011009">
    <property type="entry name" value="Kinase-like_dom_sf"/>
</dbReference>
<protein>
    <submittedName>
        <fullName evidence="2">US3</fullName>
    </submittedName>
</protein>
<dbReference type="PANTHER" id="PTHR44167:SF30">
    <property type="entry name" value="PHOSPHORYLASE KINASE"/>
    <property type="match status" value="1"/>
</dbReference>
<dbReference type="InterPro" id="IPR008271">
    <property type="entry name" value="Ser/Thr_kinase_AS"/>
</dbReference>
<dbReference type="EMBL" id="KJ549663">
    <property type="protein sequence ID" value="AJG04939.1"/>
    <property type="molecule type" value="Genomic_DNA"/>
</dbReference>
<proteinExistence type="predicted"/>
<dbReference type="InterPro" id="IPR000719">
    <property type="entry name" value="Prot_kinase_dom"/>
</dbReference>
<evidence type="ECO:0000259" key="1">
    <source>
        <dbReference type="PROSITE" id="PS50011"/>
    </source>
</evidence>
<organism evidence="2 3">
    <name type="scientific">anatid alphaherpesvirus 1</name>
    <dbReference type="NCBI Taxonomy" id="104388"/>
    <lineage>
        <taxon>Viruses</taxon>
        <taxon>Duplodnaviria</taxon>
        <taxon>Heunggongvirae</taxon>
        <taxon>Peploviricota</taxon>
        <taxon>Herviviricetes</taxon>
        <taxon>Herpesvirales</taxon>
        <taxon>Orthoherpesviridae</taxon>
        <taxon>Alphaherpesvirinae</taxon>
        <taxon>Mardivirus</taxon>
        <taxon>Mardivirus anatidalpha1</taxon>
    </lineage>
</organism>
<dbReference type="Proteomes" id="UP000098628">
    <property type="component" value="Genome"/>
</dbReference>
<dbReference type="CDD" id="cd00180">
    <property type="entry name" value="PKc"/>
    <property type="match status" value="1"/>
</dbReference>
<sequence>METCHTDTLEFDDEVICLGAFAEFDLRGGSDTSDRKNHTGDKFDDCDELFTSDSNTHATDYDGDEESLADQTDVCQSPHEYTSSSDVAAVVNTQYEILKTLTPGAEGEVFVCVKHGDEQRTPVVVKAGSKGGTETEARFLRNINHRAIINAIDAFRNGPLVCLVLPHYTHDLYTYVEERSSPLSLETAFTIQKRLLEALSYLHGRGIIHRDVKLENIFLNEPNDAVLGDLGAACKTTASPYTPQDYGWVGTLEINSPELVALDTYCAKTDIWSAGIVLFEMLVQRVSLFGIKNPSGYSSHQLRGIIKAMQVHPAEFPVNGNCRIVKEYGKYSEVKRKPYTVPPLIRKYTLHMDAEYLICKMLTFDQQRRPTADDLLSLSVITHKG</sequence>
<dbReference type="SMART" id="SM00220">
    <property type="entry name" value="S_TKc"/>
    <property type="match status" value="1"/>
</dbReference>